<proteinExistence type="inferred from homology"/>
<evidence type="ECO:0000256" key="3">
    <source>
        <dbReference type="ARBA" id="ARBA00022884"/>
    </source>
</evidence>
<keyword evidence="5 6" id="KW-0687">Ribonucleoprotein</keyword>
<dbReference type="PROSITE" id="PS01169">
    <property type="entry name" value="RIBOSOMAL_L21"/>
    <property type="match status" value="1"/>
</dbReference>
<evidence type="ECO:0000256" key="5">
    <source>
        <dbReference type="ARBA" id="ARBA00023274"/>
    </source>
</evidence>
<dbReference type="InterPro" id="IPR028909">
    <property type="entry name" value="bL21-like"/>
</dbReference>
<name>A0A7S8ID95_9CHLR</name>
<dbReference type="GO" id="GO:0006412">
    <property type="term" value="P:translation"/>
    <property type="evidence" value="ECO:0007669"/>
    <property type="project" value="UniProtKB-UniRule"/>
</dbReference>
<evidence type="ECO:0000256" key="1">
    <source>
        <dbReference type="ARBA" id="ARBA00008563"/>
    </source>
</evidence>
<evidence type="ECO:0000313" key="9">
    <source>
        <dbReference type="Proteomes" id="UP000594468"/>
    </source>
</evidence>
<dbReference type="InterPro" id="IPR018258">
    <property type="entry name" value="Ribosomal_bL21_CS"/>
</dbReference>
<dbReference type="GO" id="GO:0019843">
    <property type="term" value="F:rRNA binding"/>
    <property type="evidence" value="ECO:0007669"/>
    <property type="project" value="UniProtKB-UniRule"/>
</dbReference>
<sequence length="104" mass="11772">MYAIVRIAGRQYRAETGAILDVERLPQEVGEEIVIDDVLMIGDGEDTVVGTPNVPGATVAATVEEQFRGEKVIVFKYRQRTNYRVKRGHRQYHTRLRIGDISVN</sequence>
<dbReference type="GO" id="GO:0005840">
    <property type="term" value="C:ribosome"/>
    <property type="evidence" value="ECO:0007669"/>
    <property type="project" value="UniProtKB-KW"/>
</dbReference>
<keyword evidence="2 6" id="KW-0699">rRNA-binding</keyword>
<dbReference type="HAMAP" id="MF_01363">
    <property type="entry name" value="Ribosomal_bL21"/>
    <property type="match status" value="1"/>
</dbReference>
<accession>A0A7S8ID95</accession>
<reference evidence="8 9" key="1">
    <citation type="submission" date="2020-02" db="EMBL/GenBank/DDBJ databases">
        <authorList>
            <person name="Zheng R.K."/>
            <person name="Sun C.M."/>
        </authorList>
    </citation>
    <scope>NUCLEOTIDE SEQUENCE [LARGE SCALE GENOMIC DNA]</scope>
    <source>
        <strain evidence="9">rifampicinis</strain>
    </source>
</reference>
<dbReference type="NCBIfam" id="TIGR00061">
    <property type="entry name" value="L21"/>
    <property type="match status" value="1"/>
</dbReference>
<dbReference type="InterPro" id="IPR001787">
    <property type="entry name" value="Ribosomal_bL21"/>
</dbReference>
<organism evidence="8 9">
    <name type="scientific">Phototrophicus methaneseepsis</name>
    <dbReference type="NCBI Taxonomy" id="2710758"/>
    <lineage>
        <taxon>Bacteria</taxon>
        <taxon>Bacillati</taxon>
        <taxon>Chloroflexota</taxon>
        <taxon>Candidatus Thermofontia</taxon>
        <taxon>Phototrophicales</taxon>
        <taxon>Phototrophicaceae</taxon>
        <taxon>Phototrophicus</taxon>
    </lineage>
</organism>
<dbReference type="EMBL" id="CP062983">
    <property type="protein sequence ID" value="QPC81149.1"/>
    <property type="molecule type" value="Genomic_DNA"/>
</dbReference>
<dbReference type="PANTHER" id="PTHR21349:SF0">
    <property type="entry name" value="LARGE RIBOSOMAL SUBUNIT PROTEIN BL21M"/>
    <property type="match status" value="1"/>
</dbReference>
<dbReference type="AlphaFoldDB" id="A0A7S8ID95"/>
<comment type="similarity">
    <text evidence="1 6 7">Belongs to the bacterial ribosomal protein bL21 family.</text>
</comment>
<dbReference type="SUPFAM" id="SSF141091">
    <property type="entry name" value="L21p-like"/>
    <property type="match status" value="1"/>
</dbReference>
<dbReference type="RefSeq" id="WP_195169222.1">
    <property type="nucleotide sequence ID" value="NZ_CP062983.1"/>
</dbReference>
<evidence type="ECO:0000313" key="8">
    <source>
        <dbReference type="EMBL" id="QPC81149.1"/>
    </source>
</evidence>
<dbReference type="Proteomes" id="UP000594468">
    <property type="component" value="Chromosome"/>
</dbReference>
<dbReference type="Pfam" id="PF00829">
    <property type="entry name" value="Ribosomal_L21p"/>
    <property type="match status" value="1"/>
</dbReference>
<comment type="function">
    <text evidence="6 7">This protein binds to 23S rRNA in the presence of protein L20.</text>
</comment>
<dbReference type="GO" id="GO:1990904">
    <property type="term" value="C:ribonucleoprotein complex"/>
    <property type="evidence" value="ECO:0007669"/>
    <property type="project" value="UniProtKB-KW"/>
</dbReference>
<dbReference type="KEGG" id="pmet:G4Y79_15710"/>
<dbReference type="GO" id="GO:0005737">
    <property type="term" value="C:cytoplasm"/>
    <property type="evidence" value="ECO:0007669"/>
    <property type="project" value="UniProtKB-ARBA"/>
</dbReference>
<comment type="subunit">
    <text evidence="6">Part of the 50S ribosomal subunit. Contacts protein L20.</text>
</comment>
<gene>
    <name evidence="6 8" type="primary">rplU</name>
    <name evidence="8" type="ORF">G4Y79_15710</name>
</gene>
<keyword evidence="9" id="KW-1185">Reference proteome</keyword>
<dbReference type="GO" id="GO:0003735">
    <property type="term" value="F:structural constituent of ribosome"/>
    <property type="evidence" value="ECO:0007669"/>
    <property type="project" value="InterPro"/>
</dbReference>
<evidence type="ECO:0000256" key="6">
    <source>
        <dbReference type="HAMAP-Rule" id="MF_01363"/>
    </source>
</evidence>
<dbReference type="PANTHER" id="PTHR21349">
    <property type="entry name" value="50S RIBOSOMAL PROTEIN L21"/>
    <property type="match status" value="1"/>
</dbReference>
<keyword evidence="4 6" id="KW-0689">Ribosomal protein</keyword>
<evidence type="ECO:0000256" key="7">
    <source>
        <dbReference type="RuleBase" id="RU000562"/>
    </source>
</evidence>
<keyword evidence="3 6" id="KW-0694">RNA-binding</keyword>
<evidence type="ECO:0000256" key="2">
    <source>
        <dbReference type="ARBA" id="ARBA00022730"/>
    </source>
</evidence>
<protein>
    <recommendedName>
        <fullName evidence="6">Large ribosomal subunit protein bL21</fullName>
    </recommendedName>
</protein>
<evidence type="ECO:0000256" key="4">
    <source>
        <dbReference type="ARBA" id="ARBA00022980"/>
    </source>
</evidence>
<dbReference type="InterPro" id="IPR036164">
    <property type="entry name" value="bL21-like_sf"/>
</dbReference>